<evidence type="ECO:0000313" key="4">
    <source>
        <dbReference type="Proteomes" id="UP000007110"/>
    </source>
</evidence>
<accession>A0A7M7PKX0</accession>
<evidence type="ECO:0000259" key="2">
    <source>
        <dbReference type="PROSITE" id="PS50825"/>
    </source>
</evidence>
<proteinExistence type="predicted"/>
<protein>
    <recommendedName>
        <fullName evidence="2">HYR domain-containing protein</fullName>
    </recommendedName>
</protein>
<dbReference type="Pfam" id="PF02494">
    <property type="entry name" value="HYR"/>
    <property type="match status" value="2"/>
</dbReference>
<dbReference type="InterPro" id="IPR003410">
    <property type="entry name" value="HYR_dom"/>
</dbReference>
<dbReference type="PANTHER" id="PTHR24273:SF32">
    <property type="entry name" value="HYALIN"/>
    <property type="match status" value="1"/>
</dbReference>
<reference evidence="3" key="2">
    <citation type="submission" date="2021-01" db="UniProtKB">
        <authorList>
            <consortium name="EnsemblMetazoa"/>
        </authorList>
    </citation>
    <scope>IDENTIFICATION</scope>
</reference>
<dbReference type="AlphaFoldDB" id="A0A7M7PKX0"/>
<keyword evidence="1" id="KW-0677">Repeat</keyword>
<dbReference type="PROSITE" id="PS50825">
    <property type="entry name" value="HYR"/>
    <property type="match status" value="2"/>
</dbReference>
<reference evidence="4" key="1">
    <citation type="submission" date="2015-02" db="EMBL/GenBank/DDBJ databases">
        <title>Genome sequencing for Strongylocentrotus purpuratus.</title>
        <authorList>
            <person name="Murali S."/>
            <person name="Liu Y."/>
            <person name="Vee V."/>
            <person name="English A."/>
            <person name="Wang M."/>
            <person name="Skinner E."/>
            <person name="Han Y."/>
            <person name="Muzny D.M."/>
            <person name="Worley K.C."/>
            <person name="Gibbs R.A."/>
        </authorList>
    </citation>
    <scope>NUCLEOTIDE SEQUENCE</scope>
</reference>
<organism evidence="3 4">
    <name type="scientific">Strongylocentrotus purpuratus</name>
    <name type="common">Purple sea urchin</name>
    <dbReference type="NCBI Taxonomy" id="7668"/>
    <lineage>
        <taxon>Eukaryota</taxon>
        <taxon>Metazoa</taxon>
        <taxon>Echinodermata</taxon>
        <taxon>Eleutherozoa</taxon>
        <taxon>Echinozoa</taxon>
        <taxon>Echinoidea</taxon>
        <taxon>Euechinoidea</taxon>
        <taxon>Echinacea</taxon>
        <taxon>Camarodonta</taxon>
        <taxon>Echinidea</taxon>
        <taxon>Strongylocentrotidae</taxon>
        <taxon>Strongylocentrotus</taxon>
    </lineage>
</organism>
<feature type="domain" description="HYR" evidence="2">
    <location>
        <begin position="113"/>
        <end position="196"/>
    </location>
</feature>
<evidence type="ECO:0000313" key="3">
    <source>
        <dbReference type="EnsemblMetazoa" id="XP_030853228"/>
    </source>
</evidence>
<dbReference type="EnsemblMetazoa" id="XM_030997369">
    <property type="protein sequence ID" value="XP_030853229"/>
    <property type="gene ID" value="LOC115929128"/>
</dbReference>
<dbReference type="RefSeq" id="XP_030853228.1">
    <property type="nucleotide sequence ID" value="XM_030997368.1"/>
</dbReference>
<evidence type="ECO:0000256" key="1">
    <source>
        <dbReference type="ARBA" id="ARBA00022737"/>
    </source>
</evidence>
<dbReference type="PANTHER" id="PTHR24273">
    <property type="entry name" value="FI04643P-RELATED"/>
    <property type="match status" value="1"/>
</dbReference>
<dbReference type="GeneID" id="115929128"/>
<keyword evidence="4" id="KW-1185">Reference proteome</keyword>
<feature type="domain" description="HYR" evidence="2">
    <location>
        <begin position="26"/>
        <end position="108"/>
    </location>
</feature>
<sequence>MTNTRNADQRKVVYRPPTYRMKDFCSDTTAPEITFCPCNVFVQAASCASSATASWDASTATDASEPITAVSNFSPGDSFDVSTYLVIYYLIDNASFYSTCSFKVTVTSSGVVIDRENPVLTSCLTDIVANASPGTSTPVVLWLAPVASDNSDSVSLTVNQLQGSSIAVGSTEVTYTARNDLSRNGWHPTILPQLAKQHRRDRPLR</sequence>
<dbReference type="RefSeq" id="XP_030853229.1">
    <property type="nucleotide sequence ID" value="XM_030997369.1"/>
</dbReference>
<dbReference type="EnsemblMetazoa" id="XM_030997368">
    <property type="protein sequence ID" value="XP_030853228"/>
    <property type="gene ID" value="LOC115929128"/>
</dbReference>
<name>A0A7M7PKX0_STRPU</name>
<dbReference type="Proteomes" id="UP000007110">
    <property type="component" value="Unassembled WGS sequence"/>
</dbReference>